<dbReference type="AlphaFoldDB" id="A0AAD4LD31"/>
<name>A0AAD4LD31_9AGAM</name>
<dbReference type="Gene3D" id="1.20.930.20">
    <property type="entry name" value="Adaptor protein Cbl, N-terminal domain"/>
    <property type="match status" value="1"/>
</dbReference>
<sequence>MPFKPFSRKKGTMLATSDDRPPAHGTTIVSDPACRIDPHDDFTMSAIQTSLALLKDGSTLAIKFPFIAPIAGLLLQALTMRDAQCEVVMGKLARIAGIIVNVCEKYNLSEEELPTTLRDILSSLQRELDRIGRVLKKCLKRKGIKGFILRKDLLTNVRQCDVELSNVLHAFQAELGLDIRFALIVQRREVTTDSSPIDAIP</sequence>
<keyword evidence="3" id="KW-1185">Reference proteome</keyword>
<evidence type="ECO:0000313" key="3">
    <source>
        <dbReference type="Proteomes" id="UP001201163"/>
    </source>
</evidence>
<dbReference type="GO" id="GO:0007166">
    <property type="term" value="P:cell surface receptor signaling pathway"/>
    <property type="evidence" value="ECO:0007669"/>
    <property type="project" value="InterPro"/>
</dbReference>
<accession>A0AAD4LD31</accession>
<dbReference type="CDD" id="cd21037">
    <property type="entry name" value="MLKL_NTD"/>
    <property type="match status" value="1"/>
</dbReference>
<feature type="compositionally biased region" description="Basic residues" evidence="1">
    <location>
        <begin position="1"/>
        <end position="11"/>
    </location>
</feature>
<proteinExistence type="predicted"/>
<dbReference type="EMBL" id="JAKELL010000038">
    <property type="protein sequence ID" value="KAH8989274.1"/>
    <property type="molecule type" value="Genomic_DNA"/>
</dbReference>
<gene>
    <name evidence="2" type="ORF">EDB92DRAFT_2003758</name>
</gene>
<protein>
    <submittedName>
        <fullName evidence="2">Uncharacterized protein</fullName>
    </submittedName>
</protein>
<dbReference type="InterPro" id="IPR059179">
    <property type="entry name" value="MLKL-like_MCAfunc"/>
</dbReference>
<dbReference type="Proteomes" id="UP001201163">
    <property type="component" value="Unassembled WGS sequence"/>
</dbReference>
<evidence type="ECO:0000256" key="1">
    <source>
        <dbReference type="SAM" id="MobiDB-lite"/>
    </source>
</evidence>
<dbReference type="InterPro" id="IPR036537">
    <property type="entry name" value="Adaptor_Cbl_N_dom_sf"/>
</dbReference>
<reference evidence="2" key="1">
    <citation type="submission" date="2022-01" db="EMBL/GenBank/DDBJ databases">
        <title>Comparative genomics reveals a dynamic genome evolution in the ectomycorrhizal milk-cap (Lactarius) mushrooms.</title>
        <authorList>
            <consortium name="DOE Joint Genome Institute"/>
            <person name="Lebreton A."/>
            <person name="Tang N."/>
            <person name="Kuo A."/>
            <person name="LaButti K."/>
            <person name="Drula E."/>
            <person name="Barry K."/>
            <person name="Clum A."/>
            <person name="Lipzen A."/>
            <person name="Mousain D."/>
            <person name="Ng V."/>
            <person name="Wang R."/>
            <person name="Wang X."/>
            <person name="Dai Y."/>
            <person name="Henrissat B."/>
            <person name="Grigoriev I.V."/>
            <person name="Guerin-Laguette A."/>
            <person name="Yu F."/>
            <person name="Martin F.M."/>
        </authorList>
    </citation>
    <scope>NUCLEOTIDE SEQUENCE</scope>
    <source>
        <strain evidence="2">QP</strain>
    </source>
</reference>
<evidence type="ECO:0000313" key="2">
    <source>
        <dbReference type="EMBL" id="KAH8989274.1"/>
    </source>
</evidence>
<organism evidence="2 3">
    <name type="scientific">Lactarius akahatsu</name>
    <dbReference type="NCBI Taxonomy" id="416441"/>
    <lineage>
        <taxon>Eukaryota</taxon>
        <taxon>Fungi</taxon>
        <taxon>Dikarya</taxon>
        <taxon>Basidiomycota</taxon>
        <taxon>Agaricomycotina</taxon>
        <taxon>Agaricomycetes</taxon>
        <taxon>Russulales</taxon>
        <taxon>Russulaceae</taxon>
        <taxon>Lactarius</taxon>
    </lineage>
</organism>
<comment type="caution">
    <text evidence="2">The sequence shown here is derived from an EMBL/GenBank/DDBJ whole genome shotgun (WGS) entry which is preliminary data.</text>
</comment>
<feature type="region of interest" description="Disordered" evidence="1">
    <location>
        <begin position="1"/>
        <end position="24"/>
    </location>
</feature>